<organism evidence="3 4">
    <name type="scientific">Dactylonectria estremocensis</name>
    <dbReference type="NCBI Taxonomy" id="1079267"/>
    <lineage>
        <taxon>Eukaryota</taxon>
        <taxon>Fungi</taxon>
        <taxon>Dikarya</taxon>
        <taxon>Ascomycota</taxon>
        <taxon>Pezizomycotina</taxon>
        <taxon>Sordariomycetes</taxon>
        <taxon>Hypocreomycetidae</taxon>
        <taxon>Hypocreales</taxon>
        <taxon>Nectriaceae</taxon>
        <taxon>Dactylonectria</taxon>
    </lineage>
</organism>
<evidence type="ECO:0000256" key="1">
    <source>
        <dbReference type="ARBA" id="ARBA00005536"/>
    </source>
</evidence>
<protein>
    <submittedName>
        <fullName evidence="3">Regulator of Vps4 activity in the MVB pathway-domain-containing protein</fullName>
    </submittedName>
</protein>
<dbReference type="Proteomes" id="UP000717696">
    <property type="component" value="Unassembled WGS sequence"/>
</dbReference>
<dbReference type="PANTHER" id="PTHR12161">
    <property type="entry name" value="IST1 FAMILY MEMBER"/>
    <property type="match status" value="1"/>
</dbReference>
<name>A0A9P9F2M5_9HYPO</name>
<reference evidence="3" key="1">
    <citation type="journal article" date="2021" name="Nat. Commun.">
        <title>Genetic determinants of endophytism in the Arabidopsis root mycobiome.</title>
        <authorList>
            <person name="Mesny F."/>
            <person name="Miyauchi S."/>
            <person name="Thiergart T."/>
            <person name="Pickel B."/>
            <person name="Atanasova L."/>
            <person name="Karlsson M."/>
            <person name="Huettel B."/>
            <person name="Barry K.W."/>
            <person name="Haridas S."/>
            <person name="Chen C."/>
            <person name="Bauer D."/>
            <person name="Andreopoulos W."/>
            <person name="Pangilinan J."/>
            <person name="LaButti K."/>
            <person name="Riley R."/>
            <person name="Lipzen A."/>
            <person name="Clum A."/>
            <person name="Drula E."/>
            <person name="Henrissat B."/>
            <person name="Kohler A."/>
            <person name="Grigoriev I.V."/>
            <person name="Martin F.M."/>
            <person name="Hacquard S."/>
        </authorList>
    </citation>
    <scope>NUCLEOTIDE SEQUENCE</scope>
    <source>
        <strain evidence="3">MPI-CAGE-AT-0021</strain>
    </source>
</reference>
<evidence type="ECO:0000256" key="2">
    <source>
        <dbReference type="SAM" id="MobiDB-lite"/>
    </source>
</evidence>
<comment type="similarity">
    <text evidence="1">Belongs to the IST1 family.</text>
</comment>
<evidence type="ECO:0000313" key="3">
    <source>
        <dbReference type="EMBL" id="KAH7149947.1"/>
    </source>
</evidence>
<proteinExistence type="inferred from homology"/>
<dbReference type="GO" id="GO:0015031">
    <property type="term" value="P:protein transport"/>
    <property type="evidence" value="ECO:0007669"/>
    <property type="project" value="InterPro"/>
</dbReference>
<dbReference type="PANTHER" id="PTHR12161:SF5">
    <property type="entry name" value="IST1 HOMOLOG"/>
    <property type="match status" value="1"/>
</dbReference>
<accession>A0A9P9F2M5</accession>
<dbReference type="OrthoDB" id="29853at2759"/>
<dbReference type="FunFam" id="1.20.1260.60:FF:000002">
    <property type="entry name" value="Vacuolar protein sorting-associated protein IST1"/>
    <property type="match status" value="1"/>
</dbReference>
<sequence length="291" mass="32062">MAPPGATLLTKLKVQLKLAIARLRMVQQRDEQLGKTQRRAMAQLLEAEKIDSARIRVENIIRADITTELHELLELYCELLLARAGLMEGSVCDPGLEEAIKSLIYAAPKTEIKELATVRGLLVEKYGKEFVLAAMENSDGKVNPKVVKKLSVEPPREELVVGYLEEIAKAYGVEWPRREVATPPPELLDDDDFGDDDDAGGKEQKVLADPLRADPAKPVSTPLKRLGLPTSPLTVTPPRMTTDNVHPKVTLGSVELKPNKKMEAAAKKKGPEGDVPDIKDLEARFAALKKR</sequence>
<feature type="region of interest" description="Disordered" evidence="2">
    <location>
        <begin position="181"/>
        <end position="248"/>
    </location>
</feature>
<dbReference type="InterPro" id="IPR005061">
    <property type="entry name" value="Ist1"/>
</dbReference>
<evidence type="ECO:0000313" key="4">
    <source>
        <dbReference type="Proteomes" id="UP000717696"/>
    </source>
</evidence>
<dbReference type="AlphaFoldDB" id="A0A9P9F2M5"/>
<dbReference type="EMBL" id="JAGMUU010000006">
    <property type="protein sequence ID" value="KAH7149947.1"/>
    <property type="molecule type" value="Genomic_DNA"/>
</dbReference>
<dbReference type="InterPro" id="IPR042277">
    <property type="entry name" value="IST1-like"/>
</dbReference>
<feature type="compositionally biased region" description="Basic and acidic residues" evidence="2">
    <location>
        <begin position="199"/>
        <end position="215"/>
    </location>
</feature>
<feature type="compositionally biased region" description="Polar residues" evidence="2">
    <location>
        <begin position="231"/>
        <end position="244"/>
    </location>
</feature>
<keyword evidence="4" id="KW-1185">Reference proteome</keyword>
<dbReference type="Pfam" id="PF03398">
    <property type="entry name" value="Ist1"/>
    <property type="match status" value="1"/>
</dbReference>
<feature type="compositionally biased region" description="Acidic residues" evidence="2">
    <location>
        <begin position="187"/>
        <end position="198"/>
    </location>
</feature>
<dbReference type="Gene3D" id="1.20.1260.60">
    <property type="entry name" value="Vacuolar protein sorting-associated protein Ist1"/>
    <property type="match status" value="1"/>
</dbReference>
<gene>
    <name evidence="3" type="ORF">B0J13DRAFT_620291</name>
</gene>
<comment type="caution">
    <text evidence="3">The sequence shown here is derived from an EMBL/GenBank/DDBJ whole genome shotgun (WGS) entry which is preliminary data.</text>
</comment>